<gene>
    <name evidence="9" type="ORF">JZO67_002598</name>
</gene>
<evidence type="ECO:0000256" key="6">
    <source>
        <dbReference type="ARBA" id="ARBA00023136"/>
    </source>
</evidence>
<dbReference type="PANTHER" id="PTHR43386">
    <property type="entry name" value="OLIGOPEPTIDE TRANSPORT SYSTEM PERMEASE PROTEIN APPC"/>
    <property type="match status" value="1"/>
</dbReference>
<dbReference type="EMBL" id="JAFREL020000002">
    <property type="protein sequence ID" value="MEO1770645.1"/>
    <property type="molecule type" value="Genomic_DNA"/>
</dbReference>
<feature type="transmembrane region" description="Helical" evidence="7">
    <location>
        <begin position="12"/>
        <end position="34"/>
    </location>
</feature>
<keyword evidence="4 7" id="KW-0812">Transmembrane</keyword>
<evidence type="ECO:0000256" key="7">
    <source>
        <dbReference type="RuleBase" id="RU363032"/>
    </source>
</evidence>
<comment type="subcellular location">
    <subcellularLocation>
        <location evidence="1 7">Cell membrane</location>
        <topology evidence="1 7">Multi-pass membrane protein</topology>
    </subcellularLocation>
</comment>
<protein>
    <submittedName>
        <fullName evidence="9">Nickel transport system permease</fullName>
    </submittedName>
</protein>
<proteinExistence type="inferred from homology"/>
<keyword evidence="6 7" id="KW-0472">Membrane</keyword>
<evidence type="ECO:0000256" key="1">
    <source>
        <dbReference type="ARBA" id="ARBA00004651"/>
    </source>
</evidence>
<feature type="domain" description="ABC transmembrane type-1" evidence="8">
    <location>
        <begin position="73"/>
        <end position="262"/>
    </location>
</feature>
<evidence type="ECO:0000259" key="8">
    <source>
        <dbReference type="PROSITE" id="PS50928"/>
    </source>
</evidence>
<evidence type="ECO:0000256" key="2">
    <source>
        <dbReference type="ARBA" id="ARBA00022448"/>
    </source>
</evidence>
<keyword evidence="5 7" id="KW-1133">Transmembrane helix</keyword>
<evidence type="ECO:0000313" key="10">
    <source>
        <dbReference type="Proteomes" id="UP000664357"/>
    </source>
</evidence>
<comment type="caution">
    <text evidence="9">The sequence shown here is derived from an EMBL/GenBank/DDBJ whole genome shotgun (WGS) entry which is preliminary data.</text>
</comment>
<dbReference type="Pfam" id="PF12911">
    <property type="entry name" value="OppC_N"/>
    <property type="match status" value="1"/>
</dbReference>
<evidence type="ECO:0000313" key="9">
    <source>
        <dbReference type="EMBL" id="MEO1770645.1"/>
    </source>
</evidence>
<dbReference type="PANTHER" id="PTHR43386:SF1">
    <property type="entry name" value="D,D-DIPEPTIDE TRANSPORT SYSTEM PERMEASE PROTEIN DDPC-RELATED"/>
    <property type="match status" value="1"/>
</dbReference>
<feature type="transmembrane region" description="Helical" evidence="7">
    <location>
        <begin position="123"/>
        <end position="146"/>
    </location>
</feature>
<comment type="similarity">
    <text evidence="7">Belongs to the binding-protein-dependent transport system permease family.</text>
</comment>
<dbReference type="Gene3D" id="1.10.3720.10">
    <property type="entry name" value="MetI-like"/>
    <property type="match status" value="1"/>
</dbReference>
<dbReference type="InterPro" id="IPR000515">
    <property type="entry name" value="MetI-like"/>
</dbReference>
<evidence type="ECO:0000256" key="4">
    <source>
        <dbReference type="ARBA" id="ARBA00022692"/>
    </source>
</evidence>
<dbReference type="RefSeq" id="WP_207704893.1">
    <property type="nucleotide sequence ID" value="NZ_JAFREL020000002.1"/>
</dbReference>
<dbReference type="CDD" id="cd06261">
    <property type="entry name" value="TM_PBP2"/>
    <property type="match status" value="1"/>
</dbReference>
<dbReference type="InterPro" id="IPR050366">
    <property type="entry name" value="BP-dependent_transpt_permease"/>
</dbReference>
<sequence length="273" mass="30575">MKLIRQIANDKLVTISFVFLIVLFTSTIFANILAPYDPNKQDIMNKLASPSWNHWLGTDQLGRDIFSRLLYGGRVTILLSFVIILLILIAGFIFGSLAGMAGGSIDAIIMRTCDWLLSLPSEMISLCIIGILGPSMLTIVLALTIVRWPWYIKMIRSEVMKEKGKNYVLFSLSSGKNKYWVFKKHMLRSLIYSLIIYSTLDMSAVVMSISALSFLGIGIQPPTAEWGRMLNDAREVAVVEPWQMIPAGAIIFIVVAMLNYIGDALIETMQEKN</sequence>
<dbReference type="Pfam" id="PF00528">
    <property type="entry name" value="BPD_transp_1"/>
    <property type="match status" value="1"/>
</dbReference>
<accession>A0ABV0ERS1</accession>
<dbReference type="PROSITE" id="PS50928">
    <property type="entry name" value="ABC_TM1"/>
    <property type="match status" value="1"/>
</dbReference>
<organism evidence="9 10">
    <name type="scientific">Candidatus Enterococcus ferrettii</name>
    <dbReference type="NCBI Taxonomy" id="2815324"/>
    <lineage>
        <taxon>Bacteria</taxon>
        <taxon>Bacillati</taxon>
        <taxon>Bacillota</taxon>
        <taxon>Bacilli</taxon>
        <taxon>Lactobacillales</taxon>
        <taxon>Enterococcaceae</taxon>
        <taxon>Enterococcus</taxon>
    </lineage>
</organism>
<dbReference type="SUPFAM" id="SSF161098">
    <property type="entry name" value="MetI-like"/>
    <property type="match status" value="1"/>
</dbReference>
<dbReference type="Proteomes" id="UP000664357">
    <property type="component" value="Unassembled WGS sequence"/>
</dbReference>
<reference evidence="9 10" key="1">
    <citation type="submission" date="2024-02" db="EMBL/GenBank/DDBJ databases">
        <title>The Genome Sequence of Enterococcus sp. DIV0159.</title>
        <authorList>
            <person name="Earl A."/>
            <person name="Manson A."/>
            <person name="Gilmore M."/>
            <person name="Sanders J."/>
            <person name="Shea T."/>
            <person name="Howe W."/>
            <person name="Livny J."/>
            <person name="Cuomo C."/>
            <person name="Neafsey D."/>
            <person name="Birren B."/>
        </authorList>
    </citation>
    <scope>NUCLEOTIDE SEQUENCE [LARGE SCALE GENOMIC DNA]</scope>
    <source>
        <strain evidence="9 10">665A</strain>
    </source>
</reference>
<keyword evidence="3" id="KW-1003">Cell membrane</keyword>
<dbReference type="InterPro" id="IPR025966">
    <property type="entry name" value="OppC_N"/>
</dbReference>
<keyword evidence="10" id="KW-1185">Reference proteome</keyword>
<dbReference type="InterPro" id="IPR035906">
    <property type="entry name" value="MetI-like_sf"/>
</dbReference>
<name>A0ABV0ERS1_9ENTE</name>
<evidence type="ECO:0000256" key="5">
    <source>
        <dbReference type="ARBA" id="ARBA00022989"/>
    </source>
</evidence>
<feature type="transmembrane region" description="Helical" evidence="7">
    <location>
        <begin position="244"/>
        <end position="262"/>
    </location>
</feature>
<keyword evidence="2 7" id="KW-0813">Transport</keyword>
<feature type="transmembrane region" description="Helical" evidence="7">
    <location>
        <begin position="77"/>
        <end position="103"/>
    </location>
</feature>
<evidence type="ECO:0000256" key="3">
    <source>
        <dbReference type="ARBA" id="ARBA00022475"/>
    </source>
</evidence>
<feature type="transmembrane region" description="Helical" evidence="7">
    <location>
        <begin position="190"/>
        <end position="219"/>
    </location>
</feature>